<gene>
    <name evidence="1" type="ORF">R3W88_007290</name>
</gene>
<organism evidence="1 2">
    <name type="scientific">Solanum pinnatisectum</name>
    <name type="common">tansyleaf nightshade</name>
    <dbReference type="NCBI Taxonomy" id="50273"/>
    <lineage>
        <taxon>Eukaryota</taxon>
        <taxon>Viridiplantae</taxon>
        <taxon>Streptophyta</taxon>
        <taxon>Embryophyta</taxon>
        <taxon>Tracheophyta</taxon>
        <taxon>Spermatophyta</taxon>
        <taxon>Magnoliopsida</taxon>
        <taxon>eudicotyledons</taxon>
        <taxon>Gunneridae</taxon>
        <taxon>Pentapetalae</taxon>
        <taxon>asterids</taxon>
        <taxon>lamiids</taxon>
        <taxon>Solanales</taxon>
        <taxon>Solanaceae</taxon>
        <taxon>Solanoideae</taxon>
        <taxon>Solaneae</taxon>
        <taxon>Solanum</taxon>
    </lineage>
</organism>
<protein>
    <submittedName>
        <fullName evidence="1">Uncharacterized protein</fullName>
    </submittedName>
</protein>
<dbReference type="EMBL" id="JAWPEI010000002">
    <property type="protein sequence ID" value="KAK4733029.1"/>
    <property type="molecule type" value="Genomic_DNA"/>
</dbReference>
<name>A0AAV9M597_9SOLN</name>
<evidence type="ECO:0000313" key="2">
    <source>
        <dbReference type="Proteomes" id="UP001311915"/>
    </source>
</evidence>
<accession>A0AAV9M597</accession>
<dbReference type="Proteomes" id="UP001311915">
    <property type="component" value="Unassembled WGS sequence"/>
</dbReference>
<proteinExistence type="predicted"/>
<sequence>MQILIPPECLVGRRAPFLLVRTQEAKKLARRAFSSLLFDQYTIEEADHEHYRCGSDPGQGKLRRRLTFLSKSINYIYTIWYMKSLT</sequence>
<dbReference type="AlphaFoldDB" id="A0AAV9M597"/>
<keyword evidence="2" id="KW-1185">Reference proteome</keyword>
<evidence type="ECO:0000313" key="1">
    <source>
        <dbReference type="EMBL" id="KAK4733029.1"/>
    </source>
</evidence>
<comment type="caution">
    <text evidence="1">The sequence shown here is derived from an EMBL/GenBank/DDBJ whole genome shotgun (WGS) entry which is preliminary data.</text>
</comment>
<reference evidence="1 2" key="1">
    <citation type="submission" date="2023-10" db="EMBL/GenBank/DDBJ databases">
        <title>Genome-Wide Identification Analysis in wild type Solanum Pinnatisectum Reveals Some Genes Defensing Phytophthora Infestans.</title>
        <authorList>
            <person name="Sun C."/>
        </authorList>
    </citation>
    <scope>NUCLEOTIDE SEQUENCE [LARGE SCALE GENOMIC DNA]</scope>
    <source>
        <strain evidence="1">LQN</strain>
        <tissue evidence="1">Leaf</tissue>
    </source>
</reference>